<evidence type="ECO:0000256" key="5">
    <source>
        <dbReference type="ARBA" id="ARBA00022989"/>
    </source>
</evidence>
<proteinExistence type="inferred from homology"/>
<dbReference type="SUPFAM" id="SSF103473">
    <property type="entry name" value="MFS general substrate transporter"/>
    <property type="match status" value="1"/>
</dbReference>
<feature type="transmembrane region" description="Helical" evidence="7">
    <location>
        <begin position="296"/>
        <end position="313"/>
    </location>
</feature>
<evidence type="ECO:0000256" key="7">
    <source>
        <dbReference type="SAM" id="Phobius"/>
    </source>
</evidence>
<dbReference type="Gene3D" id="1.20.1250.20">
    <property type="entry name" value="MFS general substrate transporter like domains"/>
    <property type="match status" value="1"/>
</dbReference>
<dbReference type="PROSITE" id="PS00216">
    <property type="entry name" value="SUGAR_TRANSPORT_1"/>
    <property type="match status" value="2"/>
</dbReference>
<evidence type="ECO:0000256" key="3">
    <source>
        <dbReference type="ARBA" id="ARBA00022597"/>
    </source>
</evidence>
<dbReference type="PROSITE" id="PS50850">
    <property type="entry name" value="MFS"/>
    <property type="match status" value="1"/>
</dbReference>
<evidence type="ECO:0000256" key="6">
    <source>
        <dbReference type="ARBA" id="ARBA00023136"/>
    </source>
</evidence>
<dbReference type="InterPro" id="IPR005829">
    <property type="entry name" value="Sugar_transporter_CS"/>
</dbReference>
<evidence type="ECO:0000259" key="8">
    <source>
        <dbReference type="PROSITE" id="PS50850"/>
    </source>
</evidence>
<dbReference type="Pfam" id="PF00083">
    <property type="entry name" value="Sugar_tr"/>
    <property type="match status" value="2"/>
</dbReference>
<dbReference type="FunFam" id="1.20.1250.20:FF:000043">
    <property type="entry name" value="sugar transporter ERD6-like 6"/>
    <property type="match status" value="1"/>
</dbReference>
<accession>A0A835M931</accession>
<comment type="caution">
    <text evidence="9">The sequence shown here is derived from an EMBL/GenBank/DDBJ whole genome shotgun (WGS) entry which is preliminary data.</text>
</comment>
<dbReference type="PANTHER" id="PTHR48021">
    <property type="match status" value="1"/>
</dbReference>
<comment type="subcellular location">
    <subcellularLocation>
        <location evidence="1">Membrane</location>
        <topology evidence="1">Multi-pass membrane protein</topology>
    </subcellularLocation>
</comment>
<feature type="transmembrane region" description="Helical" evidence="7">
    <location>
        <begin position="254"/>
        <end position="284"/>
    </location>
</feature>
<keyword evidence="4 7" id="KW-0812">Transmembrane</keyword>
<dbReference type="CDD" id="cd17358">
    <property type="entry name" value="MFS_GLUT6_8_Class3_like"/>
    <property type="match status" value="1"/>
</dbReference>
<dbReference type="OrthoDB" id="6133115at2759"/>
<dbReference type="GO" id="GO:0016020">
    <property type="term" value="C:membrane"/>
    <property type="evidence" value="ECO:0007669"/>
    <property type="project" value="UniProtKB-SubCell"/>
</dbReference>
<dbReference type="PANTHER" id="PTHR48021:SF13">
    <property type="entry name" value="SUGAR TRANSPORTER ERD6-LIKE 7"/>
    <property type="match status" value="1"/>
</dbReference>
<dbReference type="PRINTS" id="PR00171">
    <property type="entry name" value="SUGRTRNSPORT"/>
</dbReference>
<dbReference type="InterPro" id="IPR020846">
    <property type="entry name" value="MFS_dom"/>
</dbReference>
<feature type="transmembrane region" description="Helical" evidence="7">
    <location>
        <begin position="41"/>
        <end position="64"/>
    </location>
</feature>
<feature type="transmembrane region" description="Helical" evidence="7">
    <location>
        <begin position="149"/>
        <end position="170"/>
    </location>
</feature>
<keyword evidence="10" id="KW-1185">Reference proteome</keyword>
<evidence type="ECO:0000256" key="2">
    <source>
        <dbReference type="ARBA" id="ARBA00010992"/>
    </source>
</evidence>
<dbReference type="InterPro" id="IPR005828">
    <property type="entry name" value="MFS_sugar_transport-like"/>
</dbReference>
<dbReference type="AlphaFoldDB" id="A0A835M931"/>
<reference evidence="9 10" key="1">
    <citation type="submission" date="2020-10" db="EMBL/GenBank/DDBJ databases">
        <title>The Coptis chinensis genome and diversification of protoberbering-type alkaloids.</title>
        <authorList>
            <person name="Wang B."/>
            <person name="Shu S."/>
            <person name="Song C."/>
            <person name="Liu Y."/>
        </authorList>
    </citation>
    <scope>NUCLEOTIDE SEQUENCE [LARGE SCALE GENOMIC DNA]</scope>
    <source>
        <strain evidence="9">HL-2020</strain>
        <tissue evidence="9">Leaf</tissue>
    </source>
</reference>
<keyword evidence="3" id="KW-0813">Transport</keyword>
<feature type="transmembrane region" description="Helical" evidence="7">
    <location>
        <begin position="85"/>
        <end position="105"/>
    </location>
</feature>
<evidence type="ECO:0000313" key="9">
    <source>
        <dbReference type="EMBL" id="KAF9618279.1"/>
    </source>
</evidence>
<feature type="transmembrane region" description="Helical" evidence="7">
    <location>
        <begin position="320"/>
        <end position="342"/>
    </location>
</feature>
<dbReference type="InterPro" id="IPR050549">
    <property type="entry name" value="MFS_Trehalose_Transporter"/>
</dbReference>
<dbReference type="GO" id="GO:0051119">
    <property type="term" value="F:sugar transmembrane transporter activity"/>
    <property type="evidence" value="ECO:0007669"/>
    <property type="project" value="InterPro"/>
</dbReference>
<feature type="transmembrane region" description="Helical" evidence="7">
    <location>
        <begin position="420"/>
        <end position="440"/>
    </location>
</feature>
<organism evidence="9 10">
    <name type="scientific">Coptis chinensis</name>
    <dbReference type="NCBI Taxonomy" id="261450"/>
    <lineage>
        <taxon>Eukaryota</taxon>
        <taxon>Viridiplantae</taxon>
        <taxon>Streptophyta</taxon>
        <taxon>Embryophyta</taxon>
        <taxon>Tracheophyta</taxon>
        <taxon>Spermatophyta</taxon>
        <taxon>Magnoliopsida</taxon>
        <taxon>Ranunculales</taxon>
        <taxon>Ranunculaceae</taxon>
        <taxon>Coptidoideae</taxon>
        <taxon>Coptis</taxon>
    </lineage>
</organism>
<protein>
    <recommendedName>
        <fullName evidence="8">Major facilitator superfamily (MFS) profile domain-containing protein</fullName>
    </recommendedName>
</protein>
<feature type="transmembrane region" description="Helical" evidence="7">
    <location>
        <begin position="391"/>
        <end position="414"/>
    </location>
</feature>
<keyword evidence="5 7" id="KW-1133">Transmembrane helix</keyword>
<gene>
    <name evidence="9" type="ORF">IFM89_000914</name>
</gene>
<dbReference type="EMBL" id="JADFTS010000002">
    <property type="protein sequence ID" value="KAF9618279.1"/>
    <property type="molecule type" value="Genomic_DNA"/>
</dbReference>
<dbReference type="InterPro" id="IPR036259">
    <property type="entry name" value="MFS_trans_sf"/>
</dbReference>
<feature type="transmembrane region" description="Helical" evidence="7">
    <location>
        <begin position="354"/>
        <end position="379"/>
    </location>
</feature>
<name>A0A835M931_9MAGN</name>
<sequence>MAISNDVENGEVLMRENITTPLIVNEKFDDHEEVGSTGGSLWMVLFSTFVAVCGSFEFGCIIGYSAPTQIGITNDLGLSLSEYSVFGSASSIGAMVGALTSGRIADFFGRKGGMRVSAVFGLAGFLAVYFAKGVLLLDIGRLSMGYGMGLLSYVLMLITGVSFTFIIGTVVSWRTLALIGVVPCLMLLLGVFFIPESPRWLAKVGQQKEFVLTLQKLRGKDADISAEAEEIQDYIETLQRLPKAKTMDLFKRRYLLSLTVGVGLMLIQQLGGINGVCFYVSHVFESVGFPANTGTVIYACVQVPLTAVGAFLMDRAGRRILLFVSASGLVVGSLLVGISFFMKANELSLEWVPVLALTGILAYIGSFSVGMGAIPWVIMSEIFPINIKATAGSLVALVNWLASWIVSLSFNFLFSWSSSGTFFLFAAVNALAIIFIAKLVPETKGRTLEEIQASMSSP</sequence>
<dbReference type="Proteomes" id="UP000631114">
    <property type="component" value="Unassembled WGS sequence"/>
</dbReference>
<keyword evidence="6 7" id="KW-0472">Membrane</keyword>
<evidence type="ECO:0000256" key="4">
    <source>
        <dbReference type="ARBA" id="ARBA00022692"/>
    </source>
</evidence>
<comment type="similarity">
    <text evidence="2">Belongs to the major facilitator superfamily. Sugar transporter (TC 2.A.1.1) family.</text>
</comment>
<feature type="transmembrane region" description="Helical" evidence="7">
    <location>
        <begin position="117"/>
        <end position="137"/>
    </location>
</feature>
<keyword evidence="3" id="KW-0762">Sugar transport</keyword>
<feature type="domain" description="Major facilitator superfamily (MFS) profile" evidence="8">
    <location>
        <begin position="43"/>
        <end position="444"/>
    </location>
</feature>
<evidence type="ECO:0000256" key="1">
    <source>
        <dbReference type="ARBA" id="ARBA00004141"/>
    </source>
</evidence>
<feature type="transmembrane region" description="Helical" evidence="7">
    <location>
        <begin position="176"/>
        <end position="194"/>
    </location>
</feature>
<evidence type="ECO:0000313" key="10">
    <source>
        <dbReference type="Proteomes" id="UP000631114"/>
    </source>
</evidence>
<dbReference type="InterPro" id="IPR003663">
    <property type="entry name" value="Sugar/inositol_transpt"/>
</dbReference>
<dbReference type="InterPro" id="IPR044775">
    <property type="entry name" value="MFS_ERD6/Tret1-like"/>
</dbReference>